<dbReference type="InterPro" id="IPR005467">
    <property type="entry name" value="His_kinase_dom"/>
</dbReference>
<evidence type="ECO:0000256" key="3">
    <source>
        <dbReference type="ARBA" id="ARBA00012438"/>
    </source>
</evidence>
<evidence type="ECO:0000256" key="10">
    <source>
        <dbReference type="ARBA" id="ARBA00022840"/>
    </source>
</evidence>
<dbReference type="KEGG" id="rch:RUM_05250"/>
<feature type="transmembrane region" description="Helical" evidence="14">
    <location>
        <begin position="6"/>
        <end position="27"/>
    </location>
</feature>
<dbReference type="InterPro" id="IPR050398">
    <property type="entry name" value="HssS/ArlS-like"/>
</dbReference>
<dbReference type="CDD" id="cd00082">
    <property type="entry name" value="HisKA"/>
    <property type="match status" value="1"/>
</dbReference>
<dbReference type="InterPro" id="IPR003594">
    <property type="entry name" value="HATPase_dom"/>
</dbReference>
<dbReference type="RefSeq" id="WP_015557654.1">
    <property type="nucleotide sequence ID" value="NC_021039.1"/>
</dbReference>
<evidence type="ECO:0000256" key="12">
    <source>
        <dbReference type="ARBA" id="ARBA00023012"/>
    </source>
</evidence>
<evidence type="ECO:0000256" key="1">
    <source>
        <dbReference type="ARBA" id="ARBA00000085"/>
    </source>
</evidence>
<keyword evidence="9 16" id="KW-0418">Kinase</keyword>
<dbReference type="SMART" id="SM00387">
    <property type="entry name" value="HATPase_c"/>
    <property type="match status" value="1"/>
</dbReference>
<dbReference type="InterPro" id="IPR004358">
    <property type="entry name" value="Sig_transdc_His_kin-like_C"/>
</dbReference>
<evidence type="ECO:0000256" key="2">
    <source>
        <dbReference type="ARBA" id="ARBA00004651"/>
    </source>
</evidence>
<dbReference type="InterPro" id="IPR003661">
    <property type="entry name" value="HisK_dim/P_dom"/>
</dbReference>
<dbReference type="Pfam" id="PF02518">
    <property type="entry name" value="HATPase_c"/>
    <property type="match status" value="1"/>
</dbReference>
<dbReference type="Proteomes" id="UP000007054">
    <property type="component" value="Chromosome"/>
</dbReference>
<dbReference type="BioCyc" id="RCHA213810:RUM_RS11900-MONOMER"/>
<dbReference type="Gene3D" id="3.30.565.10">
    <property type="entry name" value="Histidine kinase-like ATPase, C-terminal domain"/>
    <property type="match status" value="1"/>
</dbReference>
<evidence type="ECO:0000256" key="5">
    <source>
        <dbReference type="ARBA" id="ARBA00022553"/>
    </source>
</evidence>
<dbReference type="PANTHER" id="PTHR45528:SF1">
    <property type="entry name" value="SENSOR HISTIDINE KINASE CPXA"/>
    <property type="match status" value="1"/>
</dbReference>
<dbReference type="OrthoDB" id="9780718at2"/>
<keyword evidence="12" id="KW-0902">Two-component regulatory system</keyword>
<evidence type="ECO:0000313" key="17">
    <source>
        <dbReference type="Proteomes" id="UP000007054"/>
    </source>
</evidence>
<dbReference type="PROSITE" id="PS50109">
    <property type="entry name" value="HIS_KIN"/>
    <property type="match status" value="1"/>
</dbReference>
<dbReference type="HOGENOM" id="CLU_000445_89_6_9"/>
<keyword evidence="5" id="KW-0597">Phosphoprotein</keyword>
<dbReference type="SUPFAM" id="SSF55874">
    <property type="entry name" value="ATPase domain of HSP90 chaperone/DNA topoisomerase II/histidine kinase"/>
    <property type="match status" value="1"/>
</dbReference>
<keyword evidence="11 14" id="KW-1133">Transmembrane helix</keyword>
<evidence type="ECO:0000256" key="14">
    <source>
        <dbReference type="SAM" id="Phobius"/>
    </source>
</evidence>
<evidence type="ECO:0000256" key="6">
    <source>
        <dbReference type="ARBA" id="ARBA00022679"/>
    </source>
</evidence>
<organism evidence="16 17">
    <name type="scientific">Ruminococcus champanellensis (strain DSM 18848 / JCM 17042 / KCTC 15320 / 18P13)</name>
    <dbReference type="NCBI Taxonomy" id="213810"/>
    <lineage>
        <taxon>Bacteria</taxon>
        <taxon>Bacillati</taxon>
        <taxon>Bacillota</taxon>
        <taxon>Clostridia</taxon>
        <taxon>Eubacteriales</taxon>
        <taxon>Oscillospiraceae</taxon>
        <taxon>Ruminococcus</taxon>
    </lineage>
</organism>
<comment type="subcellular location">
    <subcellularLocation>
        <location evidence="2">Cell membrane</location>
        <topology evidence="2">Multi-pass membrane protein</topology>
    </subcellularLocation>
</comment>
<proteinExistence type="predicted"/>
<evidence type="ECO:0000256" key="13">
    <source>
        <dbReference type="ARBA" id="ARBA00023136"/>
    </source>
</evidence>
<name>D4LAV2_RUMC1</name>
<dbReference type="Pfam" id="PF00512">
    <property type="entry name" value="HisKA"/>
    <property type="match status" value="1"/>
</dbReference>
<keyword evidence="17" id="KW-1185">Reference proteome</keyword>
<keyword evidence="13 14" id="KW-0472">Membrane</keyword>
<dbReference type="PATRIC" id="fig|213810.4.peg.430"/>
<gene>
    <name evidence="16" type="ordered locus">RUM_05250</name>
</gene>
<dbReference type="EMBL" id="FP929052">
    <property type="protein sequence ID" value="CBL16747.1"/>
    <property type="molecule type" value="Genomic_DNA"/>
</dbReference>
<evidence type="ECO:0000256" key="11">
    <source>
        <dbReference type="ARBA" id="ARBA00022989"/>
    </source>
</evidence>
<evidence type="ECO:0000256" key="8">
    <source>
        <dbReference type="ARBA" id="ARBA00022741"/>
    </source>
</evidence>
<evidence type="ECO:0000259" key="15">
    <source>
        <dbReference type="PROSITE" id="PS50109"/>
    </source>
</evidence>
<evidence type="ECO:0000256" key="7">
    <source>
        <dbReference type="ARBA" id="ARBA00022692"/>
    </source>
</evidence>
<dbReference type="InterPro" id="IPR036097">
    <property type="entry name" value="HisK_dim/P_sf"/>
</dbReference>
<feature type="domain" description="Histidine kinase" evidence="15">
    <location>
        <begin position="203"/>
        <end position="408"/>
    </location>
</feature>
<keyword evidence="6" id="KW-0808">Transferase</keyword>
<evidence type="ECO:0000313" key="16">
    <source>
        <dbReference type="EMBL" id="CBL16747.1"/>
    </source>
</evidence>
<protein>
    <recommendedName>
        <fullName evidence="3">histidine kinase</fullName>
        <ecNumber evidence="3">2.7.13.3</ecNumber>
    </recommendedName>
</protein>
<dbReference type="InterPro" id="IPR036890">
    <property type="entry name" value="HATPase_C_sf"/>
</dbReference>
<evidence type="ECO:0000256" key="9">
    <source>
        <dbReference type="ARBA" id="ARBA00022777"/>
    </source>
</evidence>
<reference evidence="16" key="2">
    <citation type="submission" date="2010-03" db="EMBL/GenBank/DDBJ databases">
        <authorList>
            <person name="Pajon A."/>
        </authorList>
    </citation>
    <scope>NUCLEOTIDE SEQUENCE</scope>
    <source>
        <strain evidence="16">Type strain: 18P13</strain>
    </source>
</reference>
<dbReference type="SMART" id="SM00388">
    <property type="entry name" value="HisKA"/>
    <property type="match status" value="1"/>
</dbReference>
<keyword evidence="7 14" id="KW-0812">Transmembrane</keyword>
<evidence type="ECO:0000256" key="4">
    <source>
        <dbReference type="ARBA" id="ARBA00022475"/>
    </source>
</evidence>
<keyword evidence="8" id="KW-0547">Nucleotide-binding</keyword>
<dbReference type="STRING" id="213810.RUM_05250"/>
<dbReference type="PANTHER" id="PTHR45528">
    <property type="entry name" value="SENSOR HISTIDINE KINASE CPXA"/>
    <property type="match status" value="1"/>
</dbReference>
<dbReference type="GeneID" id="83157076"/>
<dbReference type="GO" id="GO:0005524">
    <property type="term" value="F:ATP binding"/>
    <property type="evidence" value="ECO:0007669"/>
    <property type="project" value="UniProtKB-KW"/>
</dbReference>
<dbReference type="SUPFAM" id="SSF47384">
    <property type="entry name" value="Homodimeric domain of signal transducing histidine kinase"/>
    <property type="match status" value="1"/>
</dbReference>
<dbReference type="GO" id="GO:0005886">
    <property type="term" value="C:plasma membrane"/>
    <property type="evidence" value="ECO:0007669"/>
    <property type="project" value="UniProtKB-SubCell"/>
</dbReference>
<comment type="catalytic activity">
    <reaction evidence="1">
        <text>ATP + protein L-histidine = ADP + protein N-phospho-L-histidine.</text>
        <dbReference type="EC" id="2.7.13.3"/>
    </reaction>
</comment>
<keyword evidence="10" id="KW-0067">ATP-binding</keyword>
<keyword evidence="4" id="KW-1003">Cell membrane</keyword>
<dbReference type="PRINTS" id="PR00344">
    <property type="entry name" value="BCTRLSENSOR"/>
</dbReference>
<dbReference type="GO" id="GO:0000155">
    <property type="term" value="F:phosphorelay sensor kinase activity"/>
    <property type="evidence" value="ECO:0007669"/>
    <property type="project" value="InterPro"/>
</dbReference>
<reference evidence="16" key="1">
    <citation type="submission" date="2010-03" db="EMBL/GenBank/DDBJ databases">
        <title>The genome sequence of Ruminococcus sp. 18P13.</title>
        <authorList>
            <consortium name="metaHIT consortium -- http://www.metahit.eu/"/>
            <person name="Pajon A."/>
            <person name="Turner K."/>
            <person name="Parkhill J."/>
            <person name="Bernalier A."/>
        </authorList>
    </citation>
    <scope>NUCLEOTIDE SEQUENCE [LARGE SCALE GENOMIC DNA]</scope>
    <source>
        <strain evidence="16">Type strain: 18P13</strain>
    </source>
</reference>
<dbReference type="EC" id="2.7.13.3" evidence="3"/>
<dbReference type="Gene3D" id="1.10.287.130">
    <property type="match status" value="1"/>
</dbReference>
<accession>D4LAV2</accession>
<dbReference type="AlphaFoldDB" id="D4LAV2"/>
<dbReference type="CDD" id="cd00075">
    <property type="entry name" value="HATPase"/>
    <property type="match status" value="1"/>
</dbReference>
<sequence length="408" mass="46305">MKHIKVRILATIWVSIFLLFVPFYIILNLTLPVHFEKEAKAALTYEMEYMSSMQKQESEDALALDYVGIFFSGDICFIDLTQDPAENSAADNSYGKYNVQSAEHDVLSYYDSQGLPFGQIRTLKTDNGYYVMVLYEDVFSWDGEKVPTIMYLNIQPIVQYTKRLNWLLDAIFLCVAAIMSVIGFRLGGQIEESQENQRRFFQNSSHELKTPLMAIQGYAEGIQTGVVDPIHSAEVIMQESDRLTRMVEEILYISKIDVHQLVLHIAVLDVRELLYDCLRSAEPIQNKKQCSVVTDFPDAPVRVRCDEDQLTRAFMNVLINGMRHCDKTVWLSCKADRHIITITIRDDGGGMDPQDLPHVFDRFYSGKKGNTGIGLALASDIIRLHKGSITAHNDKSGAVFEIRLPVAP</sequence>